<organism evidence="13 14">
    <name type="scientific">Lingula anatina</name>
    <name type="common">Brachiopod</name>
    <name type="synonym">Lingula unguis</name>
    <dbReference type="NCBI Taxonomy" id="7574"/>
    <lineage>
        <taxon>Eukaryota</taxon>
        <taxon>Metazoa</taxon>
        <taxon>Spiralia</taxon>
        <taxon>Lophotrochozoa</taxon>
        <taxon>Brachiopoda</taxon>
        <taxon>Linguliformea</taxon>
        <taxon>Lingulata</taxon>
        <taxon>Lingulida</taxon>
        <taxon>Linguloidea</taxon>
        <taxon>Lingulidae</taxon>
        <taxon>Lingula</taxon>
    </lineage>
</organism>
<feature type="active site" description="Proton donor" evidence="8">
    <location>
        <position position="343"/>
    </location>
</feature>
<feature type="domain" description="Beta-hexosaminidase eukaryotic type N-terminal" evidence="12">
    <location>
        <begin position="43"/>
        <end position="165"/>
    </location>
</feature>
<evidence type="ECO:0000256" key="5">
    <source>
        <dbReference type="ARBA" id="ARBA00023180"/>
    </source>
</evidence>
<dbReference type="SUPFAM" id="SSF51445">
    <property type="entry name" value="(Trans)glycosidases"/>
    <property type="match status" value="1"/>
</dbReference>
<dbReference type="InterPro" id="IPR029019">
    <property type="entry name" value="HEX_eukaryotic_N"/>
</dbReference>
<gene>
    <name evidence="14" type="primary">LOC106155065</name>
</gene>
<dbReference type="CDD" id="cd06562">
    <property type="entry name" value="GH20_HexA_HexB-like"/>
    <property type="match status" value="1"/>
</dbReference>
<evidence type="ECO:0000256" key="3">
    <source>
        <dbReference type="ARBA" id="ARBA00022729"/>
    </source>
</evidence>
<evidence type="ECO:0000256" key="10">
    <source>
        <dbReference type="SAM" id="SignalP"/>
    </source>
</evidence>
<dbReference type="GO" id="GO:0004563">
    <property type="term" value="F:beta-N-acetylhexosaminidase activity"/>
    <property type="evidence" value="ECO:0007669"/>
    <property type="project" value="UniProtKB-EC"/>
</dbReference>
<feature type="chain" id="PRO_5010338985" description="Beta-hexosaminidase" evidence="10">
    <location>
        <begin position="24"/>
        <end position="551"/>
    </location>
</feature>
<dbReference type="GO" id="GO:0030203">
    <property type="term" value="P:glycosaminoglycan metabolic process"/>
    <property type="evidence" value="ECO:0007669"/>
    <property type="project" value="TreeGrafter"/>
</dbReference>
<dbReference type="FunFam" id="3.20.20.80:FF:000063">
    <property type="entry name" value="Beta-hexosaminidase"/>
    <property type="match status" value="1"/>
</dbReference>
<dbReference type="PIRSF" id="PIRSF001093">
    <property type="entry name" value="B-hxosamndse_ab_euk"/>
    <property type="match status" value="1"/>
</dbReference>
<dbReference type="Gene3D" id="3.20.20.80">
    <property type="entry name" value="Glycosidases"/>
    <property type="match status" value="1"/>
</dbReference>
<dbReference type="InterPro" id="IPR017853">
    <property type="entry name" value="GH"/>
</dbReference>
<dbReference type="Pfam" id="PF00728">
    <property type="entry name" value="Glyco_hydro_20"/>
    <property type="match status" value="1"/>
</dbReference>
<keyword evidence="5" id="KW-0325">Glycoprotein</keyword>
<evidence type="ECO:0000313" key="13">
    <source>
        <dbReference type="Proteomes" id="UP000085678"/>
    </source>
</evidence>
<sequence>MAVVGKLELLIVSALLLLTACYSNVQRGYKTTLKSVASSEGKPWPIPQLYIPTPTTYTLNSDSFKINPTGKTCDTLVAAMTRYYNVIFYPGRQNDALRFKPISKSKLTVGTELPYLNVNLENDCEIYPSLDMDEWYQLFVKSDGAILTARSIWGALRGLETFSQLVYQTPDGTFTINDTKIEDYPRFSHRGLLIDTSRHFVPKKILLQNLDAMAYNKYNVFHWHIVDDQSFPYQSRHFPELSNLGAYDPHTHVYSQQDVAEIIEYARQRGIRVIPEFDTPGHSESWGPAIPGLLTPCYKSGQPDGSYGPIDPTKNSTYDFLKVIVMEWTKVFPDKYVHLGGDEVSFDCWKSNPAVTQFMQKMGYGTDYSKLEQYYMQNILNIVSSDQDGYVIWQEVVDNGVKVNPDTVVEVWKDRHNPATYKAELSKVTGLNLRALLSACWYLNDISYGVDWPKYYACDPHDFQGTDAQKKLVIGGEACMWGEYVDGTNLISRLWPRASAVAERLWSPKQYNNTAEAAPRIEEHRCRMLRRGLNAEPANGPGFCKYEMQVN</sequence>
<keyword evidence="6 7" id="KW-0326">Glycosidase</keyword>
<evidence type="ECO:0000256" key="6">
    <source>
        <dbReference type="ARBA" id="ARBA00023295"/>
    </source>
</evidence>
<accession>A0A1S3HGG6</accession>
<feature type="domain" description="Glycoside hydrolase family 20 catalytic" evidence="11">
    <location>
        <begin position="187"/>
        <end position="508"/>
    </location>
</feature>
<keyword evidence="13" id="KW-1185">Reference proteome</keyword>
<dbReference type="GO" id="GO:0016020">
    <property type="term" value="C:membrane"/>
    <property type="evidence" value="ECO:0007669"/>
    <property type="project" value="TreeGrafter"/>
</dbReference>
<name>A0A1S3HGG6_LINAN</name>
<feature type="disulfide bond" evidence="9">
    <location>
        <begin position="297"/>
        <end position="348"/>
    </location>
</feature>
<evidence type="ECO:0000256" key="9">
    <source>
        <dbReference type="PIRSR" id="PIRSR001093-2"/>
    </source>
</evidence>
<dbReference type="AlphaFoldDB" id="A0A1S3HGG6"/>
<reference evidence="14" key="1">
    <citation type="submission" date="2025-08" db="UniProtKB">
        <authorList>
            <consortium name="RefSeq"/>
        </authorList>
    </citation>
    <scope>IDENTIFICATION</scope>
    <source>
        <tissue evidence="14">Gonads</tissue>
    </source>
</reference>
<dbReference type="GO" id="GO:0005764">
    <property type="term" value="C:lysosome"/>
    <property type="evidence" value="ECO:0007669"/>
    <property type="project" value="TreeGrafter"/>
</dbReference>
<evidence type="ECO:0000256" key="4">
    <source>
        <dbReference type="ARBA" id="ARBA00022801"/>
    </source>
</evidence>
<dbReference type="STRING" id="7574.A0A1S3HGG6"/>
<dbReference type="Gene3D" id="3.30.379.10">
    <property type="entry name" value="Chitobiase/beta-hexosaminidase domain 2-like"/>
    <property type="match status" value="1"/>
</dbReference>
<dbReference type="SUPFAM" id="SSF55545">
    <property type="entry name" value="beta-N-acetylhexosaminidase-like domain"/>
    <property type="match status" value="1"/>
</dbReference>
<dbReference type="PANTHER" id="PTHR22600">
    <property type="entry name" value="BETA-HEXOSAMINIDASE"/>
    <property type="match status" value="1"/>
</dbReference>
<evidence type="ECO:0000256" key="8">
    <source>
        <dbReference type="PIRSR" id="PIRSR001093-1"/>
    </source>
</evidence>
<keyword evidence="9" id="KW-1015">Disulfide bond</keyword>
<evidence type="ECO:0000256" key="7">
    <source>
        <dbReference type="PIRNR" id="PIRNR001093"/>
    </source>
</evidence>
<dbReference type="GeneID" id="106155065"/>
<dbReference type="InterPro" id="IPR015883">
    <property type="entry name" value="Glyco_hydro_20_cat"/>
</dbReference>
<evidence type="ECO:0000256" key="1">
    <source>
        <dbReference type="ARBA" id="ARBA00001231"/>
    </source>
</evidence>
<comment type="catalytic activity">
    <reaction evidence="1 7">
        <text>Hydrolysis of terminal non-reducing N-acetyl-D-hexosamine residues in N-acetyl-beta-D-hexosaminides.</text>
        <dbReference type="EC" id="3.2.1.52"/>
    </reaction>
</comment>
<evidence type="ECO:0000259" key="11">
    <source>
        <dbReference type="Pfam" id="PF00728"/>
    </source>
</evidence>
<dbReference type="GO" id="GO:0005975">
    <property type="term" value="P:carbohydrate metabolic process"/>
    <property type="evidence" value="ECO:0007669"/>
    <property type="project" value="InterPro"/>
</dbReference>
<dbReference type="InterPro" id="IPR025705">
    <property type="entry name" value="Beta_hexosaminidase_sua/sub"/>
</dbReference>
<dbReference type="PANTHER" id="PTHR22600:SF21">
    <property type="entry name" value="BETA-HEXOSAMINIDASE A"/>
    <property type="match status" value="1"/>
</dbReference>
<dbReference type="Pfam" id="PF14845">
    <property type="entry name" value="Glycohydro_20b2"/>
    <property type="match status" value="1"/>
</dbReference>
<evidence type="ECO:0000313" key="14">
    <source>
        <dbReference type="RefSeq" id="XP_013385147.1"/>
    </source>
</evidence>
<keyword evidence="3 10" id="KW-0732">Signal</keyword>
<dbReference type="OrthoDB" id="428480at2759"/>
<feature type="disulfide bond" evidence="9">
    <location>
        <begin position="73"/>
        <end position="124"/>
    </location>
</feature>
<dbReference type="PROSITE" id="PS51257">
    <property type="entry name" value="PROKAR_LIPOPROTEIN"/>
    <property type="match status" value="1"/>
</dbReference>
<dbReference type="InParanoid" id="A0A1S3HGG6"/>
<dbReference type="EC" id="3.2.1.52" evidence="7"/>
<evidence type="ECO:0000259" key="12">
    <source>
        <dbReference type="Pfam" id="PF14845"/>
    </source>
</evidence>
<keyword evidence="4 7" id="KW-0378">Hydrolase</keyword>
<dbReference type="FunCoup" id="A0A1S3HGG6">
    <property type="interactions" value="1888"/>
</dbReference>
<dbReference type="Proteomes" id="UP000085678">
    <property type="component" value="Unplaced"/>
</dbReference>
<dbReference type="KEGG" id="lak:106155065"/>
<dbReference type="GO" id="GO:0006689">
    <property type="term" value="P:ganglioside catabolic process"/>
    <property type="evidence" value="ECO:0007669"/>
    <property type="project" value="TreeGrafter"/>
</dbReference>
<protein>
    <recommendedName>
        <fullName evidence="7">Beta-hexosaminidase</fullName>
        <ecNumber evidence="7">3.2.1.52</ecNumber>
    </recommendedName>
</protein>
<dbReference type="RefSeq" id="XP_013385147.1">
    <property type="nucleotide sequence ID" value="XM_013529693.1"/>
</dbReference>
<comment type="similarity">
    <text evidence="2 7">Belongs to the glycosyl hydrolase 20 family.</text>
</comment>
<proteinExistence type="inferred from homology"/>
<feature type="disulfide bond" evidence="9">
    <location>
        <begin position="526"/>
        <end position="544"/>
    </location>
</feature>
<feature type="signal peptide" evidence="10">
    <location>
        <begin position="1"/>
        <end position="23"/>
    </location>
</feature>
<dbReference type="PRINTS" id="PR00738">
    <property type="entry name" value="GLHYDRLASE20"/>
</dbReference>
<dbReference type="InterPro" id="IPR029018">
    <property type="entry name" value="Hex-like_dom2"/>
</dbReference>
<evidence type="ECO:0000256" key="2">
    <source>
        <dbReference type="ARBA" id="ARBA00006285"/>
    </source>
</evidence>